<evidence type="ECO:0000313" key="15">
    <source>
        <dbReference type="EMBL" id="CAG8583922.1"/>
    </source>
</evidence>
<dbReference type="InterPro" id="IPR000819">
    <property type="entry name" value="Peptidase_M17_C"/>
</dbReference>
<comment type="catalytic activity">
    <reaction evidence="2">
        <text>Release of N-terminal proline from a peptide.</text>
        <dbReference type="EC" id="3.4.11.5"/>
    </reaction>
</comment>
<name>A0A9N9C122_9GLOM</name>
<dbReference type="Pfam" id="PF00883">
    <property type="entry name" value="Peptidase_M17"/>
    <property type="match status" value="1"/>
</dbReference>
<dbReference type="AlphaFoldDB" id="A0A9N9C122"/>
<dbReference type="Pfam" id="PF16088">
    <property type="entry name" value="BORCS7"/>
    <property type="match status" value="1"/>
</dbReference>
<dbReference type="PROSITE" id="PS00631">
    <property type="entry name" value="CYTOSOL_AP"/>
    <property type="match status" value="1"/>
</dbReference>
<dbReference type="InterPro" id="IPR011356">
    <property type="entry name" value="Leucine_aapep/pepB"/>
</dbReference>
<comment type="subcellular location">
    <subcellularLocation>
        <location evidence="3">Lysosome membrane</location>
    </subcellularLocation>
</comment>
<evidence type="ECO:0000256" key="7">
    <source>
        <dbReference type="ARBA" id="ARBA00012568"/>
    </source>
</evidence>
<evidence type="ECO:0000256" key="1">
    <source>
        <dbReference type="ARBA" id="ARBA00000135"/>
    </source>
</evidence>
<dbReference type="EC" id="3.4.11.1" evidence="6"/>
<dbReference type="EMBL" id="CAJVPI010000942">
    <property type="protein sequence ID" value="CAG8583922.1"/>
    <property type="molecule type" value="Genomic_DNA"/>
</dbReference>
<dbReference type="InterPro" id="IPR008283">
    <property type="entry name" value="Peptidase_M17_N"/>
</dbReference>
<dbReference type="OrthoDB" id="412814at2759"/>
<evidence type="ECO:0000256" key="11">
    <source>
        <dbReference type="ARBA" id="ARBA00022801"/>
    </source>
</evidence>
<keyword evidence="11" id="KW-0378">Hydrolase</keyword>
<dbReference type="CDD" id="cd00433">
    <property type="entry name" value="Peptidase_M17"/>
    <property type="match status" value="1"/>
</dbReference>
<dbReference type="InterPro" id="IPR043472">
    <property type="entry name" value="Macro_dom-like"/>
</dbReference>
<evidence type="ECO:0000256" key="6">
    <source>
        <dbReference type="ARBA" id="ARBA00012565"/>
    </source>
</evidence>
<dbReference type="PANTHER" id="PTHR11963:SF23">
    <property type="entry name" value="CYTOSOL AMINOPEPTIDASE"/>
    <property type="match status" value="1"/>
</dbReference>
<comment type="similarity">
    <text evidence="5">Belongs to the peptidase M17 family.</text>
</comment>
<comment type="similarity">
    <text evidence="4">Belongs to the BORCS7 family.</text>
</comment>
<dbReference type="HAMAP" id="MF_00181">
    <property type="entry name" value="Cytosol_peptidase_M17"/>
    <property type="match status" value="1"/>
</dbReference>
<evidence type="ECO:0000259" key="14">
    <source>
        <dbReference type="PROSITE" id="PS00631"/>
    </source>
</evidence>
<evidence type="ECO:0000256" key="10">
    <source>
        <dbReference type="ARBA" id="ARBA00022670"/>
    </source>
</evidence>
<keyword evidence="9" id="KW-0031">Aminopeptidase</keyword>
<dbReference type="PANTHER" id="PTHR11963">
    <property type="entry name" value="LEUCINE AMINOPEPTIDASE-RELATED"/>
    <property type="match status" value="1"/>
</dbReference>
<evidence type="ECO:0000256" key="3">
    <source>
        <dbReference type="ARBA" id="ARBA00004656"/>
    </source>
</evidence>
<dbReference type="GO" id="GO:0006508">
    <property type="term" value="P:proteolysis"/>
    <property type="evidence" value="ECO:0007669"/>
    <property type="project" value="UniProtKB-KW"/>
</dbReference>
<dbReference type="SUPFAM" id="SSF52949">
    <property type="entry name" value="Macro domain-like"/>
    <property type="match status" value="1"/>
</dbReference>
<dbReference type="InterPro" id="IPR032143">
    <property type="entry name" value="BORCS7"/>
</dbReference>
<dbReference type="GO" id="GO:0070006">
    <property type="term" value="F:metalloaminopeptidase activity"/>
    <property type="evidence" value="ECO:0007669"/>
    <property type="project" value="InterPro"/>
</dbReference>
<evidence type="ECO:0000256" key="2">
    <source>
        <dbReference type="ARBA" id="ARBA00001585"/>
    </source>
</evidence>
<gene>
    <name evidence="15" type="ORF">PBRASI_LOCUS6768</name>
</gene>
<organism evidence="15 16">
    <name type="scientific">Paraglomus brasilianum</name>
    <dbReference type="NCBI Taxonomy" id="144538"/>
    <lineage>
        <taxon>Eukaryota</taxon>
        <taxon>Fungi</taxon>
        <taxon>Fungi incertae sedis</taxon>
        <taxon>Mucoromycota</taxon>
        <taxon>Glomeromycotina</taxon>
        <taxon>Glomeromycetes</taxon>
        <taxon>Paraglomerales</taxon>
        <taxon>Paraglomeraceae</taxon>
        <taxon>Paraglomus</taxon>
    </lineage>
</organism>
<comment type="caution">
    <text evidence="15">The sequence shown here is derived from an EMBL/GenBank/DDBJ whole genome shotgun (WGS) entry which is preliminary data.</text>
</comment>
<accession>A0A9N9C122</accession>
<keyword evidence="13" id="KW-0458">Lysosome</keyword>
<evidence type="ECO:0000256" key="12">
    <source>
        <dbReference type="ARBA" id="ARBA00023136"/>
    </source>
</evidence>
<sequence length="646" mass="70452">MFRTQCPALLRHIKLPRKHIFHARTLSITTTRFSNFDGLVLGVYKDGSLTETTANDIPSATKEVIHNQLKLSGTKGKFGEVRTLYGLEGLADQVALVSLKEKDDTQELSKALEKSRKAVAIGVKRLRDQGAKAVGIDVMSHEHGAAEGATLALYSFDSFKSPSSRKPEVKFQKFSHLLSTSDSSIANDLSWETGLVYGEAQNFARTLAETPANLMTPTIFAEKVKEKIAELEGVEVIVRDKAWAEKMGMNAFLSVAKGSDEPCQFMEIWYRGGEHNDKPLALVGKGVTFDSGGISLKPSSKMADMKADMAGGAVVAATMYGIAKLRLPINVVCAIPLCENMPSGKANKPGDIVKAMNGKTIEIDNTDAEGRLILADALYYVSSTYKPHTLVDLATLTGAIVVALGEPYSAVFTNSDTLWNELSAAGNIANDPFWRMPFHSDYRKSVTKSTVADLINNAGRSAGACTAAVFLKEFVNGLHVEGSENTDEEDTENKDNDSGEIIRYAHIDIAATMESSEDTGYLVKGMSASARASYIDIGATNNLRLQEKEYMKSENREKSQNAFASVRGVIKTAIRSANASEEIMRTAKFFANLDGTMKSTHQSMEKIIAGMVQLQERNTQMLDTLHIVPQIHDGLKLEELVRLSPQ</sequence>
<dbReference type="GO" id="GO:0005737">
    <property type="term" value="C:cytoplasm"/>
    <property type="evidence" value="ECO:0007669"/>
    <property type="project" value="InterPro"/>
</dbReference>
<keyword evidence="12" id="KW-0472">Membrane</keyword>
<feature type="domain" description="Cytosol aminopeptidase" evidence="14">
    <location>
        <begin position="365"/>
        <end position="372"/>
    </location>
</feature>
<evidence type="ECO:0000256" key="9">
    <source>
        <dbReference type="ARBA" id="ARBA00022438"/>
    </source>
</evidence>
<dbReference type="Gene3D" id="3.40.630.10">
    <property type="entry name" value="Zn peptidases"/>
    <property type="match status" value="1"/>
</dbReference>
<evidence type="ECO:0000256" key="13">
    <source>
        <dbReference type="ARBA" id="ARBA00023228"/>
    </source>
</evidence>
<protein>
    <recommendedName>
        <fullName evidence="8">BLOC-1-related complex subunit 7</fullName>
        <ecNumber evidence="6">3.4.11.1</ecNumber>
        <ecNumber evidence="7">3.4.11.5</ecNumber>
    </recommendedName>
</protein>
<dbReference type="Gene3D" id="3.40.220.10">
    <property type="entry name" value="Leucine Aminopeptidase, subunit E, domain 1"/>
    <property type="match status" value="1"/>
</dbReference>
<evidence type="ECO:0000256" key="5">
    <source>
        <dbReference type="ARBA" id="ARBA00009528"/>
    </source>
</evidence>
<evidence type="ECO:0000256" key="4">
    <source>
        <dbReference type="ARBA" id="ARBA00005433"/>
    </source>
</evidence>
<evidence type="ECO:0000256" key="8">
    <source>
        <dbReference type="ARBA" id="ARBA00022295"/>
    </source>
</evidence>
<evidence type="ECO:0000313" key="16">
    <source>
        <dbReference type="Proteomes" id="UP000789739"/>
    </source>
</evidence>
<dbReference type="Proteomes" id="UP000789739">
    <property type="component" value="Unassembled WGS sequence"/>
</dbReference>
<reference evidence="15" key="1">
    <citation type="submission" date="2021-06" db="EMBL/GenBank/DDBJ databases">
        <authorList>
            <person name="Kallberg Y."/>
            <person name="Tangrot J."/>
            <person name="Rosling A."/>
        </authorList>
    </citation>
    <scope>NUCLEOTIDE SEQUENCE</scope>
    <source>
        <strain evidence="15">BR232B</strain>
    </source>
</reference>
<dbReference type="EC" id="3.4.11.5" evidence="7"/>
<proteinExistence type="inferred from homology"/>
<dbReference type="InterPro" id="IPR023042">
    <property type="entry name" value="Peptidase_M17_leu_NH2_pept"/>
</dbReference>
<dbReference type="Pfam" id="PF02789">
    <property type="entry name" value="Peptidase_M17_N"/>
    <property type="match status" value="1"/>
</dbReference>
<dbReference type="SUPFAM" id="SSF53187">
    <property type="entry name" value="Zn-dependent exopeptidases"/>
    <property type="match status" value="1"/>
</dbReference>
<keyword evidence="10" id="KW-0645">Protease</keyword>
<keyword evidence="16" id="KW-1185">Reference proteome</keyword>
<dbReference type="GO" id="GO:0030145">
    <property type="term" value="F:manganese ion binding"/>
    <property type="evidence" value="ECO:0007669"/>
    <property type="project" value="InterPro"/>
</dbReference>
<comment type="catalytic activity">
    <reaction evidence="1">
        <text>Release of an N-terminal amino acid, Xaa-|-Yaa-, in which Xaa is preferably Leu, but may be other amino acids including Pro although not Arg or Lys, and Yaa may be Pro. Amino acid amides and methyl esters are also readily hydrolyzed, but rates on arylamides are exceedingly low.</text>
        <dbReference type="EC" id="3.4.11.1"/>
    </reaction>
</comment>
<dbReference type="PRINTS" id="PR00481">
    <property type="entry name" value="LAMNOPPTDASE"/>
</dbReference>